<accession>A0A8D8EW87</accession>
<reference evidence="1" key="1">
    <citation type="submission" date="2021-05" db="EMBL/GenBank/DDBJ databases">
        <authorList>
            <person name="Alioto T."/>
            <person name="Alioto T."/>
            <person name="Gomez Garrido J."/>
        </authorList>
    </citation>
    <scope>NUCLEOTIDE SEQUENCE</scope>
</reference>
<dbReference type="EMBL" id="HBUE01011387">
    <property type="protein sequence ID" value="CAG6448575.1"/>
    <property type="molecule type" value="Transcribed_RNA"/>
</dbReference>
<name>A0A8D8EW87_CULPI</name>
<dbReference type="AlphaFoldDB" id="A0A8D8EW87"/>
<sequence length="111" mass="12079">MEVASSAVSSSETFGTRSCAIRRCRICCWTTSSRTTSWRTSSRGVRSLAGRPSVGHVRGAGLLRWLSLGATVREFAAGPAGLLWGAHVQAAWQRGQVCAQKLDRQGLQRFR</sequence>
<protein>
    <submittedName>
        <fullName evidence="1">(northern house mosquito) hypothetical protein</fullName>
    </submittedName>
</protein>
<evidence type="ECO:0000313" key="1">
    <source>
        <dbReference type="EMBL" id="CAG6448575.1"/>
    </source>
</evidence>
<proteinExistence type="predicted"/>
<organism evidence="1">
    <name type="scientific">Culex pipiens</name>
    <name type="common">House mosquito</name>
    <dbReference type="NCBI Taxonomy" id="7175"/>
    <lineage>
        <taxon>Eukaryota</taxon>
        <taxon>Metazoa</taxon>
        <taxon>Ecdysozoa</taxon>
        <taxon>Arthropoda</taxon>
        <taxon>Hexapoda</taxon>
        <taxon>Insecta</taxon>
        <taxon>Pterygota</taxon>
        <taxon>Neoptera</taxon>
        <taxon>Endopterygota</taxon>
        <taxon>Diptera</taxon>
        <taxon>Nematocera</taxon>
        <taxon>Culicoidea</taxon>
        <taxon>Culicidae</taxon>
        <taxon>Culicinae</taxon>
        <taxon>Culicini</taxon>
        <taxon>Culex</taxon>
        <taxon>Culex</taxon>
    </lineage>
</organism>